<feature type="domain" description="RRM" evidence="3">
    <location>
        <begin position="32"/>
        <end position="110"/>
    </location>
</feature>
<organism evidence="6">
    <name type="scientific">Soboliphyme baturini</name>
    <dbReference type="NCBI Taxonomy" id="241478"/>
    <lineage>
        <taxon>Eukaryota</taxon>
        <taxon>Metazoa</taxon>
        <taxon>Ecdysozoa</taxon>
        <taxon>Nematoda</taxon>
        <taxon>Enoplea</taxon>
        <taxon>Dorylaimia</taxon>
        <taxon>Dioctophymatida</taxon>
        <taxon>Dioctophymatoidea</taxon>
        <taxon>Soboliphymatidae</taxon>
        <taxon>Soboliphyme</taxon>
    </lineage>
</organism>
<dbReference type="OrthoDB" id="2573941at2759"/>
<dbReference type="GO" id="GO:0005686">
    <property type="term" value="C:U2 snRNP"/>
    <property type="evidence" value="ECO:0007669"/>
    <property type="project" value="TreeGrafter"/>
</dbReference>
<proteinExistence type="predicted"/>
<evidence type="ECO:0000313" key="6">
    <source>
        <dbReference type="WBParaSite" id="SBAD_0000474201-mRNA-1"/>
    </source>
</evidence>
<keyword evidence="1 2" id="KW-0694">RNA-binding</keyword>
<dbReference type="InterPro" id="IPR035979">
    <property type="entry name" value="RBD_domain_sf"/>
</dbReference>
<reference evidence="4 5" key="2">
    <citation type="submission" date="2018-11" db="EMBL/GenBank/DDBJ databases">
        <authorList>
            <consortium name="Pathogen Informatics"/>
        </authorList>
    </citation>
    <scope>NUCLEOTIDE SEQUENCE [LARGE SCALE GENOMIC DNA]</scope>
</reference>
<dbReference type="Gene3D" id="3.30.70.330">
    <property type="match status" value="1"/>
</dbReference>
<dbReference type="Proteomes" id="UP000270296">
    <property type="component" value="Unassembled WGS sequence"/>
</dbReference>
<evidence type="ECO:0000259" key="3">
    <source>
        <dbReference type="PROSITE" id="PS50102"/>
    </source>
</evidence>
<dbReference type="SMART" id="SM00360">
    <property type="entry name" value="RRM"/>
    <property type="match status" value="1"/>
</dbReference>
<evidence type="ECO:0000256" key="2">
    <source>
        <dbReference type="PROSITE-ProRule" id="PRU00176"/>
    </source>
</evidence>
<keyword evidence="5" id="KW-1185">Reference proteome</keyword>
<dbReference type="InterPro" id="IPR051847">
    <property type="entry name" value="RNA_proc/Spliceosome_comp"/>
</dbReference>
<accession>A0A183ILQ4</accession>
<dbReference type="AlphaFoldDB" id="A0A183ILQ4"/>
<dbReference type="PANTHER" id="PTHR45880:SF1">
    <property type="entry name" value="RNA-BINDING MOTIF PROTEIN, X-LINKED 2"/>
    <property type="match status" value="1"/>
</dbReference>
<evidence type="ECO:0000313" key="4">
    <source>
        <dbReference type="EMBL" id="VDP04721.1"/>
    </source>
</evidence>
<dbReference type="EMBL" id="UZAM01008391">
    <property type="protein sequence ID" value="VDP04721.1"/>
    <property type="molecule type" value="Genomic_DNA"/>
</dbReference>
<evidence type="ECO:0000256" key="1">
    <source>
        <dbReference type="ARBA" id="ARBA00022884"/>
    </source>
</evidence>
<reference evidence="6" key="1">
    <citation type="submission" date="2016-06" db="UniProtKB">
        <authorList>
            <consortium name="WormBaseParasite"/>
        </authorList>
    </citation>
    <scope>IDENTIFICATION</scope>
</reference>
<dbReference type="GO" id="GO:0071011">
    <property type="term" value="C:precatalytic spliceosome"/>
    <property type="evidence" value="ECO:0007669"/>
    <property type="project" value="TreeGrafter"/>
</dbReference>
<evidence type="ECO:0000313" key="5">
    <source>
        <dbReference type="Proteomes" id="UP000270296"/>
    </source>
</evidence>
<dbReference type="Pfam" id="PF00076">
    <property type="entry name" value="RRM_1"/>
    <property type="match status" value="1"/>
</dbReference>
<name>A0A183ILQ4_9BILA</name>
<dbReference type="InterPro" id="IPR045844">
    <property type="entry name" value="RRM_Ist3-like"/>
</dbReference>
<protein>
    <submittedName>
        <fullName evidence="6">RRM domain-containing protein</fullName>
    </submittedName>
</protein>
<dbReference type="GO" id="GO:0000398">
    <property type="term" value="P:mRNA splicing, via spliceosome"/>
    <property type="evidence" value="ECO:0007669"/>
    <property type="project" value="InterPro"/>
</dbReference>
<dbReference type="GO" id="GO:0003723">
    <property type="term" value="F:RNA binding"/>
    <property type="evidence" value="ECO:0007669"/>
    <property type="project" value="UniProtKB-UniRule"/>
</dbReference>
<sequence>MKNLNKMNELELKIGVAGDVNRSWHQKYKNSAWVFIGGLPYELSEGDVISAFSQYGEVVNINLIRDRKTGKSKGFCFLCYEDQRSTILAVDNFNGIKLVNRTIRVDHVEEYKVPKVHGDEDPVKLKLLLEGCAPEKPPPPRNAFSTKMKRMKRIGLNKLSKPYSRSYFLLCLRNSLRTPDLLRPTTFRIDRNLRMITFRKVELVGESYVIRSMQCA</sequence>
<dbReference type="InterPro" id="IPR012677">
    <property type="entry name" value="Nucleotide-bd_a/b_plait_sf"/>
</dbReference>
<dbReference type="InterPro" id="IPR000504">
    <property type="entry name" value="RRM_dom"/>
</dbReference>
<dbReference type="SUPFAM" id="SSF54928">
    <property type="entry name" value="RNA-binding domain, RBD"/>
    <property type="match status" value="1"/>
</dbReference>
<dbReference type="GO" id="GO:0071013">
    <property type="term" value="C:catalytic step 2 spliceosome"/>
    <property type="evidence" value="ECO:0007669"/>
    <property type="project" value="TreeGrafter"/>
</dbReference>
<gene>
    <name evidence="4" type="ORF">SBAD_LOCUS4549</name>
</gene>
<dbReference type="FunFam" id="3.30.70.330:FF:000962">
    <property type="entry name" value="RBMX2 ortholog"/>
    <property type="match status" value="1"/>
</dbReference>
<dbReference type="PANTHER" id="PTHR45880">
    <property type="entry name" value="RNA-BINDING MOTIF PROTEIN, X-LINKED 2"/>
    <property type="match status" value="1"/>
</dbReference>
<dbReference type="WBParaSite" id="SBAD_0000474201-mRNA-1">
    <property type="protein sequence ID" value="SBAD_0000474201-mRNA-1"/>
    <property type="gene ID" value="SBAD_0000474201"/>
</dbReference>
<dbReference type="PROSITE" id="PS50102">
    <property type="entry name" value="RRM"/>
    <property type="match status" value="1"/>
</dbReference>
<dbReference type="CDD" id="cd12411">
    <property type="entry name" value="RRM_ist3_like"/>
    <property type="match status" value="1"/>
</dbReference>